<feature type="compositionally biased region" description="Polar residues" evidence="1">
    <location>
        <begin position="256"/>
        <end position="270"/>
    </location>
</feature>
<evidence type="ECO:0000256" key="1">
    <source>
        <dbReference type="SAM" id="MobiDB-lite"/>
    </source>
</evidence>
<evidence type="ECO:0000313" key="3">
    <source>
        <dbReference type="Proteomes" id="UP001174909"/>
    </source>
</evidence>
<feature type="compositionally biased region" description="Basic and acidic residues" evidence="1">
    <location>
        <begin position="150"/>
        <end position="164"/>
    </location>
</feature>
<feature type="compositionally biased region" description="Low complexity" evidence="1">
    <location>
        <begin position="139"/>
        <end position="149"/>
    </location>
</feature>
<organism evidence="2 3">
    <name type="scientific">Geodia barretti</name>
    <name type="common">Barrett's horny sponge</name>
    <dbReference type="NCBI Taxonomy" id="519541"/>
    <lineage>
        <taxon>Eukaryota</taxon>
        <taxon>Metazoa</taxon>
        <taxon>Porifera</taxon>
        <taxon>Demospongiae</taxon>
        <taxon>Heteroscleromorpha</taxon>
        <taxon>Tetractinellida</taxon>
        <taxon>Astrophorina</taxon>
        <taxon>Geodiidae</taxon>
        <taxon>Geodia</taxon>
    </lineage>
</organism>
<feature type="compositionally biased region" description="Polar residues" evidence="1">
    <location>
        <begin position="690"/>
        <end position="705"/>
    </location>
</feature>
<comment type="caution">
    <text evidence="2">The sequence shown here is derived from an EMBL/GenBank/DDBJ whole genome shotgun (WGS) entry which is preliminary data.</text>
</comment>
<name>A0AA35SUP5_GEOBA</name>
<reference evidence="2" key="1">
    <citation type="submission" date="2023-03" db="EMBL/GenBank/DDBJ databases">
        <authorList>
            <person name="Steffen K."/>
            <person name="Cardenas P."/>
        </authorList>
    </citation>
    <scope>NUCLEOTIDE SEQUENCE</scope>
</reference>
<feature type="compositionally biased region" description="Polar residues" evidence="1">
    <location>
        <begin position="758"/>
        <end position="771"/>
    </location>
</feature>
<feature type="compositionally biased region" description="Low complexity" evidence="1">
    <location>
        <begin position="604"/>
        <end position="614"/>
    </location>
</feature>
<keyword evidence="3" id="KW-1185">Reference proteome</keyword>
<feature type="compositionally biased region" description="Basic and acidic residues" evidence="1">
    <location>
        <begin position="271"/>
        <end position="288"/>
    </location>
</feature>
<feature type="compositionally biased region" description="Pro residues" evidence="1">
    <location>
        <begin position="454"/>
        <end position="463"/>
    </location>
</feature>
<evidence type="ECO:0008006" key="4">
    <source>
        <dbReference type="Google" id="ProtNLM"/>
    </source>
</evidence>
<feature type="compositionally biased region" description="Basic and acidic residues" evidence="1">
    <location>
        <begin position="577"/>
        <end position="599"/>
    </location>
</feature>
<dbReference type="EMBL" id="CASHTH010002814">
    <property type="protein sequence ID" value="CAI8035662.1"/>
    <property type="molecule type" value="Genomic_DNA"/>
</dbReference>
<proteinExistence type="predicted"/>
<feature type="region of interest" description="Disordered" evidence="1">
    <location>
        <begin position="1"/>
        <end position="60"/>
    </location>
</feature>
<feature type="compositionally biased region" description="Gly residues" evidence="1">
    <location>
        <begin position="529"/>
        <end position="545"/>
    </location>
</feature>
<feature type="compositionally biased region" description="Basic and acidic residues" evidence="1">
    <location>
        <begin position="175"/>
        <end position="191"/>
    </location>
</feature>
<feature type="compositionally biased region" description="Low complexity" evidence="1">
    <location>
        <begin position="302"/>
        <end position="313"/>
    </location>
</feature>
<accession>A0AA35SUP5</accession>
<feature type="compositionally biased region" description="Low complexity" evidence="1">
    <location>
        <begin position="327"/>
        <end position="346"/>
    </location>
</feature>
<feature type="compositionally biased region" description="Polar residues" evidence="1">
    <location>
        <begin position="658"/>
        <end position="670"/>
    </location>
</feature>
<evidence type="ECO:0000313" key="2">
    <source>
        <dbReference type="EMBL" id="CAI8035662.1"/>
    </source>
</evidence>
<feature type="compositionally biased region" description="Low complexity" evidence="1">
    <location>
        <begin position="203"/>
        <end position="220"/>
    </location>
</feature>
<protein>
    <recommendedName>
        <fullName evidence="4">FAM21/CAPZIP domain-containing protein</fullName>
    </recommendedName>
</protein>
<sequence length="848" mass="88766">THTPPPRSTVGEPAPAKTQSKGLFSDEEEDPFSSSLLPSSETTPTAPPTSKPQVKRPAGAVSIFGGVDLLGEMTKSIEERGGAKKEAPSTSRKPRQRKSSSGSGLFGELEEGEDDIFAFSGKKRPGSISSGKVEEKTKSTLSHSLFGSSSHDDTADLFSPKDKTPAMPPVADEPVSQKKSDTIDLFDKGGGEEEEDNLFGAPPNKSSVAAKKNSPPAAAKSKSDILFGSPSPPPDEGLIFGPPTTTTTKTPPPTTNHVTDSGESGKSATETPRDKSKESAPSTSKEKLGGLFDDDESDDDLFSSGTAAAASSGKKARRKPQVEDLFSSTTVSTSAAVPAASKKTSVGKQPPPATKKTSQKSTPSDLFGSPPTSDPLSGGGLFSGGSTSQSEPPQQNGLAPDQKEDNDKDLFASVSSAGKGASPSPRVVPKKSRKPSDSDVFTSSGSHQRGDAHPTPPPTQPKPPSKKPSDTDLFGTSPVSPTHPKSSSRRSSEADPPQKETPPTTQPKPRSSEGDLFTTSVTKKEEDLGSGGPTSPSGGGGGGIGGRKRPAGAVSLFGGVDILGDRGLEGSGLFGRSTREEDKLPTITEAKKPQPEVARKPKRSQGSSSDLTSPLSPPPTGPTPGKLKFGLHIDPAALLPGATPPNRAQEEKAISFATPVTTHTLFNPNKTRSRGAARRPPSRHALRASGSGSDSARTESLTSSLGGVGEETTPTKKKSAGTGIPITRPADPFADLISQSDSLPPLPKPEGGEEYGIFSSSKTKTKVTIGSGSEEDSLFGSVGRPAETRKTSSLPSPLSPHPHLHLLPPATHRHRWQRSQRCQYLTLLWWTSLHRRRWKRRTTYLGRQ</sequence>
<feature type="compositionally biased region" description="Basic and acidic residues" evidence="1">
    <location>
        <begin position="401"/>
        <end position="410"/>
    </location>
</feature>
<dbReference type="AlphaFoldDB" id="A0AA35SUP5"/>
<dbReference type="Proteomes" id="UP001174909">
    <property type="component" value="Unassembled WGS sequence"/>
</dbReference>
<feature type="compositionally biased region" description="Basic residues" evidence="1">
    <location>
        <begin position="671"/>
        <end position="686"/>
    </location>
</feature>
<feature type="compositionally biased region" description="Acidic residues" evidence="1">
    <location>
        <begin position="292"/>
        <end position="301"/>
    </location>
</feature>
<feature type="compositionally biased region" description="Basic and acidic residues" evidence="1">
    <location>
        <begin position="75"/>
        <end position="87"/>
    </location>
</feature>
<feature type="region of interest" description="Disordered" evidence="1">
    <location>
        <begin position="73"/>
        <end position="802"/>
    </location>
</feature>
<feature type="compositionally biased region" description="Polar residues" evidence="1">
    <location>
        <begin position="355"/>
        <end position="375"/>
    </location>
</feature>
<feature type="compositionally biased region" description="Low complexity" evidence="1">
    <location>
        <begin position="32"/>
        <end position="44"/>
    </location>
</feature>
<feature type="non-terminal residue" evidence="2">
    <location>
        <position position="1"/>
    </location>
</feature>
<gene>
    <name evidence="2" type="ORF">GBAR_LOCUS19976</name>
</gene>